<dbReference type="EMBL" id="VXIT01000020">
    <property type="protein sequence ID" value="KAA6407069.1"/>
    <property type="molecule type" value="Genomic_DNA"/>
</dbReference>
<feature type="compositionally biased region" description="Low complexity" evidence="1">
    <location>
        <begin position="764"/>
        <end position="776"/>
    </location>
</feature>
<feature type="region of interest" description="Disordered" evidence="1">
    <location>
        <begin position="1"/>
        <end position="23"/>
    </location>
</feature>
<feature type="region of interest" description="Disordered" evidence="1">
    <location>
        <begin position="754"/>
        <end position="835"/>
    </location>
</feature>
<accession>A0A5M8PCN6</accession>
<feature type="region of interest" description="Disordered" evidence="1">
    <location>
        <begin position="160"/>
        <end position="179"/>
    </location>
</feature>
<dbReference type="OrthoDB" id="4159838at2759"/>
<feature type="compositionally biased region" description="Polar residues" evidence="1">
    <location>
        <begin position="160"/>
        <end position="170"/>
    </location>
</feature>
<evidence type="ECO:0000256" key="1">
    <source>
        <dbReference type="SAM" id="MobiDB-lite"/>
    </source>
</evidence>
<gene>
    <name evidence="2" type="ORF">FRX48_09135</name>
</gene>
<protein>
    <submittedName>
        <fullName evidence="2">Uncharacterized protein</fullName>
    </submittedName>
</protein>
<dbReference type="Proteomes" id="UP000324767">
    <property type="component" value="Unassembled WGS sequence"/>
</dbReference>
<reference evidence="2 3" key="1">
    <citation type="submission" date="2019-09" db="EMBL/GenBank/DDBJ databases">
        <title>The hologenome of the rock-dwelling lichen Lasallia pustulata.</title>
        <authorList>
            <person name="Greshake Tzovaras B."/>
            <person name="Segers F."/>
            <person name="Bicker A."/>
            <person name="Dal Grande F."/>
            <person name="Otte J."/>
            <person name="Hankeln T."/>
            <person name="Schmitt I."/>
            <person name="Ebersberger I."/>
        </authorList>
    </citation>
    <scope>NUCLEOTIDE SEQUENCE [LARGE SCALE GENOMIC DNA]</scope>
    <source>
        <strain evidence="2">A1-1</strain>
    </source>
</reference>
<organism evidence="2 3">
    <name type="scientific">Lasallia pustulata</name>
    <dbReference type="NCBI Taxonomy" id="136370"/>
    <lineage>
        <taxon>Eukaryota</taxon>
        <taxon>Fungi</taxon>
        <taxon>Dikarya</taxon>
        <taxon>Ascomycota</taxon>
        <taxon>Pezizomycotina</taxon>
        <taxon>Lecanoromycetes</taxon>
        <taxon>OSLEUM clade</taxon>
        <taxon>Umbilicariomycetidae</taxon>
        <taxon>Umbilicariales</taxon>
        <taxon>Umbilicariaceae</taxon>
        <taxon>Lasallia</taxon>
    </lineage>
</organism>
<comment type="caution">
    <text evidence="2">The sequence shown here is derived from an EMBL/GenBank/DDBJ whole genome shotgun (WGS) entry which is preliminary data.</text>
</comment>
<feature type="compositionally biased region" description="Basic and acidic residues" evidence="1">
    <location>
        <begin position="866"/>
        <end position="882"/>
    </location>
</feature>
<name>A0A5M8PCN6_9LECA</name>
<proteinExistence type="predicted"/>
<feature type="region of interest" description="Disordered" evidence="1">
    <location>
        <begin position="853"/>
        <end position="929"/>
    </location>
</feature>
<dbReference type="AlphaFoldDB" id="A0A5M8PCN6"/>
<evidence type="ECO:0000313" key="2">
    <source>
        <dbReference type="EMBL" id="KAA6407069.1"/>
    </source>
</evidence>
<feature type="compositionally biased region" description="Polar residues" evidence="1">
    <location>
        <begin position="754"/>
        <end position="763"/>
    </location>
</feature>
<sequence>MGIAPGFTPVRRRNRPQYNESPGLSVHAPWTTARCNRLLRPIASRIGLLRKNRYQNTSNAVSLVRGNQSRQAEHVDDHGKPLGTILANKQEVGQRVGAVSYKHDPDWLPSPVVRKKIKYTYSGKCVGQTAKHNGPKRQCLNLGLAGNGALAVSMYGEYENTQQSSTSQPDADQGLGSGGASCTETEILSIEGERKFCRSSRNRRLVTNTRESFSKLAKSVTPSHWMLINGLYDGLHALLKATSRSSPSTTNGARSLFATCLRRVPEYIAAEQEWHDQENLDDDLDMSSIVYNDLESFGASGAPGWKPLREVVRSHGISLLGEAIRDGLVQQDIARGLIVLCLQSSAFDEAQHLVACTIDVAGETRKPSAGRVKLFEGEESACFSTLDLFARRTGRFYVQFRYLAASLNSGCLPIEWITTSDFVTCWKRVIFSISREDDHAGDANHLLQTAISLSYGSMRTTVSSRIHDLRLSLHADGNTLDFESQKAVNSSRPMFGSQSSLSCEDDSAPLQSQKSLEAAISGLLIFLCSTILQPSPALSSISQGPSTGSSIALRYLAIDAQQALELTQHEKTTTRSTFNPERATLLLLADALIVLPLRSYDKNLTHAKLAGINIEATTDSKSAVEDIYSPFLCAIVQCCERGSPGGAFECLRGLVHDLVEVATSRDTESGTRKLCGRVAVNTALEFSEGTGQAKHLEWALDVEDNVDGYHSKLTSRTPGKTPARVANKSANGYRWEEGLCEWIAKTPALLVKNSGSIDQTPEGSSSDSDSSPASPACIPEISPYEPRASRTRWASGEAGQEYGHYHQGRDRKRASCEADGLPTKHAVRGPRCGKASRSGAVLRKRIFKEVYIGEDDKDELSAPESSQEHLRVGRRSLREISHEGAANVPKGTAAGLRKGSADVQTRTARRRPRLASMKHDDVSEDELGI</sequence>
<feature type="compositionally biased region" description="Basic and acidic residues" evidence="1">
    <location>
        <begin position="803"/>
        <end position="816"/>
    </location>
</feature>
<evidence type="ECO:0000313" key="3">
    <source>
        <dbReference type="Proteomes" id="UP000324767"/>
    </source>
</evidence>